<feature type="compositionally biased region" description="Basic and acidic residues" evidence="1">
    <location>
        <begin position="1"/>
        <end position="11"/>
    </location>
</feature>
<protein>
    <recommendedName>
        <fullName evidence="2">T6SS Phospholipase effector Tle1-like catalytic domain-containing protein</fullName>
    </recommendedName>
</protein>
<dbReference type="OrthoDB" id="3057168at2759"/>
<sequence length="318" mass="36042">MSTLFRVDRKTPSPNQKSPRRLPTDPFSEHSSEMLNIRVPKRIVVCCDGTWQDGVSNEERSSYTNILRLARTINHEDERFKPVIPQIVFYQSGIGSDKNFYSKYIEGTTGGSLGDKVEEAYAFIAHNYHPGDEVKYFFLAFHEYSDQFSPYGAYTARMVAMFIGRIGVLDRKDMDHFAGIFLTYQKLGKCKDPAEAEILRRRLSPWNQHDSPGKVRADSDKTTFSVKCLGVFDTVGSFGLPEELAYCSKDVRTLFGFPDKTLGAHIERAYQALALNETRADFSCAKFEQTAAGREKKQVLKQCWFTGMNLTPPTSQDG</sequence>
<accession>A0A8H5M8L9</accession>
<keyword evidence="4" id="KW-1185">Reference proteome</keyword>
<gene>
    <name evidence="3" type="ORF">D9615_001489</name>
</gene>
<proteinExistence type="predicted"/>
<dbReference type="Pfam" id="PF09994">
    <property type="entry name" value="T6SS_Tle1-like_cat"/>
    <property type="match status" value="1"/>
</dbReference>
<organism evidence="3 4">
    <name type="scientific">Tricholomella constricta</name>
    <dbReference type="NCBI Taxonomy" id="117010"/>
    <lineage>
        <taxon>Eukaryota</taxon>
        <taxon>Fungi</taxon>
        <taxon>Dikarya</taxon>
        <taxon>Basidiomycota</taxon>
        <taxon>Agaricomycotina</taxon>
        <taxon>Agaricomycetes</taxon>
        <taxon>Agaricomycetidae</taxon>
        <taxon>Agaricales</taxon>
        <taxon>Tricholomatineae</taxon>
        <taxon>Lyophyllaceae</taxon>
        <taxon>Tricholomella</taxon>
    </lineage>
</organism>
<dbReference type="PANTHER" id="PTHR33840:SF1">
    <property type="entry name" value="TLE1 PHOSPHOLIPASE DOMAIN-CONTAINING PROTEIN"/>
    <property type="match status" value="1"/>
</dbReference>
<comment type="caution">
    <text evidence="3">The sequence shown here is derived from an EMBL/GenBank/DDBJ whole genome shotgun (WGS) entry which is preliminary data.</text>
</comment>
<dbReference type="PANTHER" id="PTHR33840">
    <property type="match status" value="1"/>
</dbReference>
<evidence type="ECO:0000259" key="2">
    <source>
        <dbReference type="Pfam" id="PF09994"/>
    </source>
</evidence>
<evidence type="ECO:0000313" key="3">
    <source>
        <dbReference type="EMBL" id="KAF5384893.1"/>
    </source>
</evidence>
<feature type="region of interest" description="Disordered" evidence="1">
    <location>
        <begin position="1"/>
        <end position="29"/>
    </location>
</feature>
<dbReference type="AlphaFoldDB" id="A0A8H5M8L9"/>
<dbReference type="InterPro" id="IPR018712">
    <property type="entry name" value="Tle1-like_cat"/>
</dbReference>
<evidence type="ECO:0000313" key="4">
    <source>
        <dbReference type="Proteomes" id="UP000565441"/>
    </source>
</evidence>
<feature type="domain" description="T6SS Phospholipase effector Tle1-like catalytic" evidence="2">
    <location>
        <begin position="41"/>
        <end position="308"/>
    </location>
</feature>
<reference evidence="3 4" key="1">
    <citation type="journal article" date="2020" name="ISME J.">
        <title>Uncovering the hidden diversity of litter-decomposition mechanisms in mushroom-forming fungi.</title>
        <authorList>
            <person name="Floudas D."/>
            <person name="Bentzer J."/>
            <person name="Ahren D."/>
            <person name="Johansson T."/>
            <person name="Persson P."/>
            <person name="Tunlid A."/>
        </authorList>
    </citation>
    <scope>NUCLEOTIDE SEQUENCE [LARGE SCALE GENOMIC DNA]</scope>
    <source>
        <strain evidence="3 4">CBS 661.87</strain>
    </source>
</reference>
<evidence type="ECO:0000256" key="1">
    <source>
        <dbReference type="SAM" id="MobiDB-lite"/>
    </source>
</evidence>
<name>A0A8H5M8L9_9AGAR</name>
<dbReference type="Proteomes" id="UP000565441">
    <property type="component" value="Unassembled WGS sequence"/>
</dbReference>
<dbReference type="EMBL" id="JAACJP010000004">
    <property type="protein sequence ID" value="KAF5384893.1"/>
    <property type="molecule type" value="Genomic_DNA"/>
</dbReference>